<sequence length="421" mass="46678">MQSQLARACVPMAASYGRLLATDSLLAVEAADGDPLYLSCSPASSDALSRRPPPLLLPLLAAGGSAHSLTVSCPERVPAARLRAALRRALDAEEGRPLPLLSLPSRERGFLLLQPRRSPAAQERRLRPLLAPHLQHLRVCAYELGSGSRVWQCPWGEGRARWLVEKAVAAPEIHPSVPSLKGEAVFGCWKEAQGVLQECIPFIPEARGVLELWDKCPKYPQKGNVPVIVVEGLDATGKTTLTQSLKESLRAVLLKSPPACISQWRKIFDNEPTLIRRAFYALGNYIVASEIAAESTKSPVVVDRYWHSTAAYAIATEISGGLHNLPVRNHEVYQWPEDLLKPDLVVLLTLSQEERVRRLQSRGIEKTKEEAELEMNVPFREKVEELYKRMENPRCVAVDASPPREAVIENVLHLIKDHCLI</sequence>
<dbReference type="Proteomes" id="UP000515159">
    <property type="component" value="Chromosome 3"/>
</dbReference>
<comment type="similarity">
    <text evidence="2">Belongs to the thymidylate kinase family.</text>
</comment>
<evidence type="ECO:0000256" key="14">
    <source>
        <dbReference type="ARBA" id="ARBA00051396"/>
    </source>
</evidence>
<organism evidence="20 21">
    <name type="scientific">Geotrypetes seraphini</name>
    <name type="common">Gaboon caecilian</name>
    <name type="synonym">Caecilia seraphini</name>
    <dbReference type="NCBI Taxonomy" id="260995"/>
    <lineage>
        <taxon>Eukaryota</taxon>
        <taxon>Metazoa</taxon>
        <taxon>Chordata</taxon>
        <taxon>Craniata</taxon>
        <taxon>Vertebrata</taxon>
        <taxon>Euteleostomi</taxon>
        <taxon>Amphibia</taxon>
        <taxon>Gymnophiona</taxon>
        <taxon>Geotrypetes</taxon>
    </lineage>
</organism>
<evidence type="ECO:0000256" key="5">
    <source>
        <dbReference type="ARBA" id="ARBA00022727"/>
    </source>
</evidence>
<dbReference type="SUPFAM" id="SSF52540">
    <property type="entry name" value="P-loop containing nucleoside triphosphate hydrolases"/>
    <property type="match status" value="1"/>
</dbReference>
<evidence type="ECO:0000256" key="7">
    <source>
        <dbReference type="ARBA" id="ARBA00022777"/>
    </source>
</evidence>
<evidence type="ECO:0000256" key="9">
    <source>
        <dbReference type="ARBA" id="ARBA00022946"/>
    </source>
</evidence>
<evidence type="ECO:0000256" key="4">
    <source>
        <dbReference type="ARBA" id="ARBA00022679"/>
    </source>
</evidence>
<comment type="subcellular location">
    <subcellularLocation>
        <location evidence="1">Mitochondrion</location>
    </subcellularLocation>
</comment>
<dbReference type="RefSeq" id="XP_033795203.1">
    <property type="nucleotide sequence ID" value="XM_033939312.1"/>
</dbReference>
<keyword evidence="9" id="KW-0809">Transit peptide</keyword>
<keyword evidence="12" id="KW-0496">Mitochondrion</keyword>
<evidence type="ECO:0000259" key="19">
    <source>
        <dbReference type="Pfam" id="PF02223"/>
    </source>
</evidence>
<evidence type="ECO:0000256" key="15">
    <source>
        <dbReference type="ARBA" id="ARBA00051598"/>
    </source>
</evidence>
<keyword evidence="5" id="KW-0545">Nucleotide biosynthesis</keyword>
<dbReference type="GO" id="GO:0006227">
    <property type="term" value="P:dUDP biosynthetic process"/>
    <property type="evidence" value="ECO:0007669"/>
    <property type="project" value="TreeGrafter"/>
</dbReference>
<keyword evidence="11" id="KW-0175">Coiled coil</keyword>
<proteinExistence type="inferred from homology"/>
<dbReference type="OrthoDB" id="425602at2759"/>
<evidence type="ECO:0000256" key="2">
    <source>
        <dbReference type="ARBA" id="ARBA00009776"/>
    </source>
</evidence>
<keyword evidence="10" id="KW-0665">Pyrimidine biosynthesis</keyword>
<evidence type="ECO:0000256" key="10">
    <source>
        <dbReference type="ARBA" id="ARBA00022975"/>
    </source>
</evidence>
<dbReference type="KEGG" id="gsh:117357994"/>
<dbReference type="GeneID" id="117357994"/>
<dbReference type="EC" id="2.7.4.9" evidence="3"/>
<reference evidence="21" key="1">
    <citation type="submission" date="2025-08" db="UniProtKB">
        <authorList>
            <consortium name="RefSeq"/>
        </authorList>
    </citation>
    <scope>IDENTIFICATION</scope>
</reference>
<evidence type="ECO:0000313" key="20">
    <source>
        <dbReference type="Proteomes" id="UP000515159"/>
    </source>
</evidence>
<dbReference type="GO" id="GO:0005739">
    <property type="term" value="C:mitochondrion"/>
    <property type="evidence" value="ECO:0007669"/>
    <property type="project" value="UniProtKB-SubCell"/>
</dbReference>
<evidence type="ECO:0000256" key="12">
    <source>
        <dbReference type="ARBA" id="ARBA00023128"/>
    </source>
</evidence>
<dbReference type="GO" id="GO:0006235">
    <property type="term" value="P:dTTP biosynthetic process"/>
    <property type="evidence" value="ECO:0007669"/>
    <property type="project" value="TreeGrafter"/>
</dbReference>
<evidence type="ECO:0000256" key="6">
    <source>
        <dbReference type="ARBA" id="ARBA00022741"/>
    </source>
</evidence>
<accession>A0A6P8R547</accession>
<feature type="domain" description="Thymidylate kinase-like" evidence="19">
    <location>
        <begin position="230"/>
        <end position="409"/>
    </location>
</feature>
<evidence type="ECO:0000256" key="17">
    <source>
        <dbReference type="ARBA" id="ARBA00070686"/>
    </source>
</evidence>
<evidence type="ECO:0000256" key="1">
    <source>
        <dbReference type="ARBA" id="ARBA00004173"/>
    </source>
</evidence>
<dbReference type="GO" id="GO:0005524">
    <property type="term" value="F:ATP binding"/>
    <property type="evidence" value="ECO:0007669"/>
    <property type="project" value="UniProtKB-KW"/>
</dbReference>
<keyword evidence="20" id="KW-1185">Reference proteome</keyword>
<keyword evidence="4" id="KW-0808">Transferase</keyword>
<dbReference type="GO" id="GO:0004798">
    <property type="term" value="F:dTMP kinase activity"/>
    <property type="evidence" value="ECO:0007669"/>
    <property type="project" value="UniProtKB-EC"/>
</dbReference>
<comment type="catalytic activity">
    <reaction evidence="15">
        <text>dCMP + ATP = dCDP + ADP</text>
        <dbReference type="Rhea" id="RHEA:25094"/>
        <dbReference type="ChEBI" id="CHEBI:30616"/>
        <dbReference type="ChEBI" id="CHEBI:57566"/>
        <dbReference type="ChEBI" id="CHEBI:58593"/>
        <dbReference type="ChEBI" id="CHEBI:456216"/>
        <dbReference type="EC" id="2.7.4.14"/>
    </reaction>
</comment>
<keyword evidence="7 21" id="KW-0418">Kinase</keyword>
<gene>
    <name evidence="21" type="primary">CMPK2</name>
</gene>
<comment type="catalytic activity">
    <reaction evidence="13">
        <text>dTMP + ATP = dTDP + ADP</text>
        <dbReference type="Rhea" id="RHEA:13517"/>
        <dbReference type="ChEBI" id="CHEBI:30616"/>
        <dbReference type="ChEBI" id="CHEBI:58369"/>
        <dbReference type="ChEBI" id="CHEBI:63528"/>
        <dbReference type="ChEBI" id="CHEBI:456216"/>
        <dbReference type="EC" id="2.7.4.9"/>
    </reaction>
</comment>
<dbReference type="GO" id="GO:0006233">
    <property type="term" value="P:dTDP biosynthetic process"/>
    <property type="evidence" value="ECO:0007669"/>
    <property type="project" value="InterPro"/>
</dbReference>
<dbReference type="PANTHER" id="PTHR10344:SF4">
    <property type="entry name" value="UMP-CMP KINASE 2, MITOCHONDRIAL"/>
    <property type="match status" value="1"/>
</dbReference>
<dbReference type="HAMAP" id="MF_00165">
    <property type="entry name" value="Thymidylate_kinase"/>
    <property type="match status" value="1"/>
</dbReference>
<comment type="catalytic activity">
    <reaction evidence="14">
        <text>CMP + ATP = CDP + ADP</text>
        <dbReference type="Rhea" id="RHEA:11600"/>
        <dbReference type="ChEBI" id="CHEBI:30616"/>
        <dbReference type="ChEBI" id="CHEBI:58069"/>
        <dbReference type="ChEBI" id="CHEBI:60377"/>
        <dbReference type="ChEBI" id="CHEBI:456216"/>
        <dbReference type="EC" id="2.7.4.14"/>
    </reaction>
</comment>
<protein>
    <recommendedName>
        <fullName evidence="17">UMP-CMP kinase 2, mitochondrial</fullName>
        <ecNumber evidence="16">2.7.4.14</ecNumber>
        <ecNumber evidence="3">2.7.4.9</ecNumber>
    </recommendedName>
    <alternativeName>
        <fullName evidence="18">Nucleoside-diphosphate kinase</fullName>
    </alternativeName>
</protein>
<dbReference type="FunFam" id="3.40.50.300:FF:001133">
    <property type="entry name" value="UMP-CMP kinase 2, mitochondrial"/>
    <property type="match status" value="1"/>
</dbReference>
<dbReference type="InterPro" id="IPR039430">
    <property type="entry name" value="Thymidylate_kin-like_dom"/>
</dbReference>
<dbReference type="Pfam" id="PF02223">
    <property type="entry name" value="Thymidylate_kin"/>
    <property type="match status" value="1"/>
</dbReference>
<evidence type="ECO:0000313" key="21">
    <source>
        <dbReference type="RefSeq" id="XP_033795203.1"/>
    </source>
</evidence>
<dbReference type="Gene3D" id="3.40.50.300">
    <property type="entry name" value="P-loop containing nucleotide triphosphate hydrolases"/>
    <property type="match status" value="1"/>
</dbReference>
<evidence type="ECO:0000256" key="8">
    <source>
        <dbReference type="ARBA" id="ARBA00022840"/>
    </source>
</evidence>
<evidence type="ECO:0000256" key="13">
    <source>
        <dbReference type="ARBA" id="ARBA00048743"/>
    </source>
</evidence>
<name>A0A6P8R547_GEOSA</name>
<keyword evidence="6" id="KW-0547">Nucleotide-binding</keyword>
<dbReference type="AlphaFoldDB" id="A0A6P8R547"/>
<dbReference type="FunCoup" id="A0A6P8R547">
    <property type="interactions" value="1638"/>
</dbReference>
<dbReference type="CTD" id="129607"/>
<evidence type="ECO:0000256" key="11">
    <source>
        <dbReference type="ARBA" id="ARBA00023054"/>
    </source>
</evidence>
<dbReference type="GO" id="GO:0004550">
    <property type="term" value="F:nucleoside diphosphate kinase activity"/>
    <property type="evidence" value="ECO:0007669"/>
    <property type="project" value="TreeGrafter"/>
</dbReference>
<evidence type="ECO:0000256" key="18">
    <source>
        <dbReference type="ARBA" id="ARBA00076149"/>
    </source>
</evidence>
<dbReference type="EC" id="2.7.4.14" evidence="16"/>
<evidence type="ECO:0000256" key="3">
    <source>
        <dbReference type="ARBA" id="ARBA00012980"/>
    </source>
</evidence>
<keyword evidence="8" id="KW-0067">ATP-binding</keyword>
<dbReference type="InterPro" id="IPR027417">
    <property type="entry name" value="P-loop_NTPase"/>
</dbReference>
<dbReference type="PANTHER" id="PTHR10344">
    <property type="entry name" value="THYMIDYLATE KINASE"/>
    <property type="match status" value="1"/>
</dbReference>
<dbReference type="InterPro" id="IPR018094">
    <property type="entry name" value="Thymidylate_kinase"/>
</dbReference>
<evidence type="ECO:0000256" key="16">
    <source>
        <dbReference type="ARBA" id="ARBA00066590"/>
    </source>
</evidence>
<dbReference type="InParanoid" id="A0A6P8R547"/>